<sequence length="178" mass="20806">MATKKIKTVLCVRNPKDTAVSYYNHMTGIRFYDYSGKWENWIRPFIHGKYELGTYSAYLNEWQEVIEAGTGFPLHVIYFEDLKKDPASEVDKLANFLGIDACTDLKTQIVDVCGFEKMAKDKFSEETKKAFLKGAFTFFRKGQVGDWKNWFTVAQNEYFDAEWKKQIRGDTMFTFTND</sequence>
<dbReference type="EMBL" id="JAIWYP010000001">
    <property type="protein sequence ID" value="KAH3883801.1"/>
    <property type="molecule type" value="Genomic_DNA"/>
</dbReference>
<dbReference type="Gene3D" id="3.40.50.300">
    <property type="entry name" value="P-loop containing nucleotide triphosphate hydrolases"/>
    <property type="match status" value="1"/>
</dbReference>
<dbReference type="AlphaFoldDB" id="A0A9D4RWB5"/>
<name>A0A9D4RWB5_DREPO</name>
<feature type="domain" description="Sulfotransferase" evidence="3">
    <location>
        <begin position="3"/>
        <end position="167"/>
    </location>
</feature>
<dbReference type="Proteomes" id="UP000828390">
    <property type="component" value="Unassembled WGS sequence"/>
</dbReference>
<dbReference type="Pfam" id="PF00685">
    <property type="entry name" value="Sulfotransfer_1"/>
    <property type="match status" value="1"/>
</dbReference>
<evidence type="ECO:0000259" key="3">
    <source>
        <dbReference type="Pfam" id="PF00685"/>
    </source>
</evidence>
<dbReference type="PANTHER" id="PTHR11783">
    <property type="entry name" value="SULFOTRANSFERASE SULT"/>
    <property type="match status" value="1"/>
</dbReference>
<evidence type="ECO:0000313" key="4">
    <source>
        <dbReference type="EMBL" id="KAH3883801.1"/>
    </source>
</evidence>
<proteinExistence type="inferred from homology"/>
<keyword evidence="5" id="KW-1185">Reference proteome</keyword>
<comment type="caution">
    <text evidence="4">The sequence shown here is derived from an EMBL/GenBank/DDBJ whole genome shotgun (WGS) entry which is preliminary data.</text>
</comment>
<reference evidence="4" key="2">
    <citation type="submission" date="2020-11" db="EMBL/GenBank/DDBJ databases">
        <authorList>
            <person name="McCartney M.A."/>
            <person name="Auch B."/>
            <person name="Kono T."/>
            <person name="Mallez S."/>
            <person name="Becker A."/>
            <person name="Gohl D.M."/>
            <person name="Silverstein K.A.T."/>
            <person name="Koren S."/>
            <person name="Bechman K.B."/>
            <person name="Herman A."/>
            <person name="Abrahante J.E."/>
            <person name="Garbe J."/>
        </authorList>
    </citation>
    <scope>NUCLEOTIDE SEQUENCE</scope>
    <source>
        <strain evidence="4">Duluth1</strain>
        <tissue evidence="4">Whole animal</tissue>
    </source>
</reference>
<evidence type="ECO:0000256" key="1">
    <source>
        <dbReference type="ARBA" id="ARBA00005771"/>
    </source>
</evidence>
<organism evidence="4 5">
    <name type="scientific">Dreissena polymorpha</name>
    <name type="common">Zebra mussel</name>
    <name type="synonym">Mytilus polymorpha</name>
    <dbReference type="NCBI Taxonomy" id="45954"/>
    <lineage>
        <taxon>Eukaryota</taxon>
        <taxon>Metazoa</taxon>
        <taxon>Spiralia</taxon>
        <taxon>Lophotrochozoa</taxon>
        <taxon>Mollusca</taxon>
        <taxon>Bivalvia</taxon>
        <taxon>Autobranchia</taxon>
        <taxon>Heteroconchia</taxon>
        <taxon>Euheterodonta</taxon>
        <taxon>Imparidentia</taxon>
        <taxon>Neoheterodontei</taxon>
        <taxon>Myida</taxon>
        <taxon>Dreissenoidea</taxon>
        <taxon>Dreissenidae</taxon>
        <taxon>Dreissena</taxon>
    </lineage>
</organism>
<keyword evidence="2" id="KW-0808">Transferase</keyword>
<gene>
    <name evidence="4" type="ORF">DPMN_007769</name>
</gene>
<dbReference type="GO" id="GO:0008146">
    <property type="term" value="F:sulfotransferase activity"/>
    <property type="evidence" value="ECO:0007669"/>
    <property type="project" value="InterPro"/>
</dbReference>
<dbReference type="SUPFAM" id="SSF52540">
    <property type="entry name" value="P-loop containing nucleoside triphosphate hydrolases"/>
    <property type="match status" value="1"/>
</dbReference>
<accession>A0A9D4RWB5</accession>
<reference evidence="4" key="1">
    <citation type="journal article" date="2019" name="bioRxiv">
        <title>The Genome of the Zebra Mussel, Dreissena polymorpha: A Resource for Invasive Species Research.</title>
        <authorList>
            <person name="McCartney M.A."/>
            <person name="Auch B."/>
            <person name="Kono T."/>
            <person name="Mallez S."/>
            <person name="Zhang Y."/>
            <person name="Obille A."/>
            <person name="Becker A."/>
            <person name="Abrahante J.E."/>
            <person name="Garbe J."/>
            <person name="Badalamenti J.P."/>
            <person name="Herman A."/>
            <person name="Mangelson H."/>
            <person name="Liachko I."/>
            <person name="Sullivan S."/>
            <person name="Sone E.D."/>
            <person name="Koren S."/>
            <person name="Silverstein K.A.T."/>
            <person name="Beckman K.B."/>
            <person name="Gohl D.M."/>
        </authorList>
    </citation>
    <scope>NUCLEOTIDE SEQUENCE</scope>
    <source>
        <strain evidence="4">Duluth1</strain>
        <tissue evidence="4">Whole animal</tissue>
    </source>
</reference>
<dbReference type="InterPro" id="IPR000863">
    <property type="entry name" value="Sulfotransferase_dom"/>
</dbReference>
<protein>
    <recommendedName>
        <fullName evidence="3">Sulfotransferase domain-containing protein</fullName>
    </recommendedName>
</protein>
<comment type="similarity">
    <text evidence="1">Belongs to the sulfotransferase 1 family.</text>
</comment>
<evidence type="ECO:0000313" key="5">
    <source>
        <dbReference type="Proteomes" id="UP000828390"/>
    </source>
</evidence>
<dbReference type="InterPro" id="IPR027417">
    <property type="entry name" value="P-loop_NTPase"/>
</dbReference>
<evidence type="ECO:0000256" key="2">
    <source>
        <dbReference type="ARBA" id="ARBA00022679"/>
    </source>
</evidence>